<evidence type="ECO:0000313" key="2">
    <source>
        <dbReference type="Proteomes" id="UP000326354"/>
    </source>
</evidence>
<dbReference type="EMBL" id="AP019860">
    <property type="protein sequence ID" value="BBM82969.1"/>
    <property type="molecule type" value="Genomic_DNA"/>
</dbReference>
<dbReference type="GO" id="GO:0004674">
    <property type="term" value="F:protein serine/threonine kinase activity"/>
    <property type="evidence" value="ECO:0007669"/>
    <property type="project" value="UniProtKB-KW"/>
</dbReference>
<dbReference type="InterPro" id="IPR011009">
    <property type="entry name" value="Kinase-like_dom_sf"/>
</dbReference>
<dbReference type="Proteomes" id="UP000326354">
    <property type="component" value="Chromosome"/>
</dbReference>
<accession>A0A5S9IJD5</accession>
<organism evidence="1 2">
    <name type="scientific">Uabimicrobium amorphum</name>
    <dbReference type="NCBI Taxonomy" id="2596890"/>
    <lineage>
        <taxon>Bacteria</taxon>
        <taxon>Pseudomonadati</taxon>
        <taxon>Planctomycetota</taxon>
        <taxon>Candidatus Uabimicrobiia</taxon>
        <taxon>Candidatus Uabimicrobiales</taxon>
        <taxon>Candidatus Uabimicrobiaceae</taxon>
        <taxon>Candidatus Uabimicrobium</taxon>
    </lineage>
</organism>
<sequence>MSHTIYLQDNTFCCEKILREVPGNRVIYSGKWQEQDVIVKKFLGRKGKRRMRREVKGLVGLNKRNIRGPRILFYGKNSVGDWCIVTEYIAHGKNMKDLWGMTQSLDEKEKLLQLVIATIAEHHHKKVLQRDLHLGNFLLAKNKVFTLDPAQIKFGFTKLNRGACLYNLAILAAAHQQFSAEYFLENYTKHRQWCLRKKESANFSQQVRKISSIRVQKILKKYLRKNTRHHHIQTSHVEAIVDKSLCKDEEVLPLIKEIKSFCHTQQNSHLMNFRDRCVTVTRYIDDRKAKRSWCNAHHLQILGFYLPDPMAYIKDLDCSFTLSQSVSFKKISDLEKEQSQDNMHKSAMNQVMDFIAQMKKNQIIHNDLFNSLALANDHVFLLNTEEVVFCQKNYDDMYQQMVENFHQQIGGV</sequence>
<keyword evidence="2" id="KW-1185">Reference proteome</keyword>
<dbReference type="Gene3D" id="1.10.510.10">
    <property type="entry name" value="Transferase(Phosphotransferase) domain 1"/>
    <property type="match status" value="1"/>
</dbReference>
<keyword evidence="1" id="KW-0418">Kinase</keyword>
<gene>
    <name evidence="1" type="ORF">UABAM_01312</name>
</gene>
<dbReference type="KEGG" id="uam:UABAM_01312"/>
<dbReference type="AlphaFoldDB" id="A0A5S9IJD5"/>
<proteinExistence type="predicted"/>
<evidence type="ECO:0000313" key="1">
    <source>
        <dbReference type="EMBL" id="BBM82969.1"/>
    </source>
</evidence>
<keyword evidence="1" id="KW-0808">Transferase</keyword>
<protein>
    <submittedName>
        <fullName evidence="1">Serine/threonine protein kinase</fullName>
    </submittedName>
</protein>
<reference evidence="1 2" key="1">
    <citation type="submission" date="2019-08" db="EMBL/GenBank/DDBJ databases">
        <title>Complete genome sequence of Candidatus Uab amorphum.</title>
        <authorList>
            <person name="Shiratori T."/>
            <person name="Suzuki S."/>
            <person name="Kakizawa Y."/>
            <person name="Ishida K."/>
        </authorList>
    </citation>
    <scope>NUCLEOTIDE SEQUENCE [LARGE SCALE GENOMIC DNA]</scope>
    <source>
        <strain evidence="1 2">SRT547</strain>
    </source>
</reference>
<name>A0A5S9IJD5_UABAM</name>
<dbReference type="OrthoDB" id="8532943at2"/>
<dbReference type="RefSeq" id="WP_151967194.1">
    <property type="nucleotide sequence ID" value="NZ_AP019860.1"/>
</dbReference>
<keyword evidence="1" id="KW-0723">Serine/threonine-protein kinase</keyword>
<dbReference type="Gene3D" id="3.30.200.20">
    <property type="entry name" value="Phosphorylase Kinase, domain 1"/>
    <property type="match status" value="1"/>
</dbReference>
<dbReference type="SUPFAM" id="SSF56112">
    <property type="entry name" value="Protein kinase-like (PK-like)"/>
    <property type="match status" value="1"/>
</dbReference>